<sequence length="305" mass="33711">MRRIMAHFGVRHTLCSLLHATWDTKGGGPLYSGDWIMHAACRYPAITALSGVGVLTIFTGAAYAGSATFATTNIQYLHGTRYADFDPEGGFSEDDEAGIITVEHFNTWKYGDNFFFVDITNPFGKGDGFGTTAETSAAYYAELSPRLSLGNIFAGHELSAGIVKDILFTATLEIPESPVEQTLLYGLAVDLKLPGLQFFQFNWYIRDSQDSAIDSGQQITLVWGAPFKLGPVPMVFEGFFDYAWGEDPLEDNIISAPRLLVDVGALTELGENKLQVGVEYQIWRNKFGIDGMDEDVPQVMVKWIW</sequence>
<evidence type="ECO:0000313" key="2">
    <source>
        <dbReference type="EMBL" id="TFZ83053.1"/>
    </source>
</evidence>
<dbReference type="InterPro" id="IPR036777">
    <property type="entry name" value="Channel_Tsx-like_sf"/>
</dbReference>
<dbReference type="InterPro" id="IPR018013">
    <property type="entry name" value="Channel_Tsx-like"/>
</dbReference>
<dbReference type="GO" id="GO:0009279">
    <property type="term" value="C:cell outer membrane"/>
    <property type="evidence" value="ECO:0007669"/>
    <property type="project" value="InterPro"/>
</dbReference>
<proteinExistence type="inferred from homology"/>
<dbReference type="AlphaFoldDB" id="A0A4Z0FB78"/>
<dbReference type="Proteomes" id="UP000297890">
    <property type="component" value="Unassembled WGS sequence"/>
</dbReference>
<reference evidence="2 3" key="1">
    <citation type="journal article" date="2019" name="ISME J.">
        <title>Candidatus Macondimonas diazotrophica, a novel gammaproteobacterial genus dominating crude-oil-contaminated coastal sediments.</title>
        <authorList>
            <person name="Karthikeyan S."/>
            <person name="Konstantinidis K."/>
        </authorList>
    </citation>
    <scope>NUCLEOTIDE SEQUENCE [LARGE SCALE GENOMIC DNA]</scope>
    <source>
        <strain evidence="2 3">KTK01</strain>
    </source>
</reference>
<comment type="similarity">
    <text evidence="1">Belongs to the nucleoside-specific channel-forming outer membrane porin (Tsx) (TC 1.B.10) family.</text>
</comment>
<dbReference type="SUPFAM" id="SSF111364">
    <property type="entry name" value="Tsx-like channel"/>
    <property type="match status" value="1"/>
</dbReference>
<dbReference type="OrthoDB" id="104801at2"/>
<dbReference type="EMBL" id="SRIO01000005">
    <property type="protein sequence ID" value="TFZ83053.1"/>
    <property type="molecule type" value="Genomic_DNA"/>
</dbReference>
<protein>
    <submittedName>
        <fullName evidence="2">DUF5020 domain-containing protein</fullName>
    </submittedName>
</protein>
<keyword evidence="3" id="KW-1185">Reference proteome</keyword>
<organism evidence="2 3">
    <name type="scientific">Candidatus Macondimonas diazotrophica</name>
    <dbReference type="NCBI Taxonomy" id="2305248"/>
    <lineage>
        <taxon>Bacteria</taxon>
        <taxon>Pseudomonadati</taxon>
        <taxon>Pseudomonadota</taxon>
        <taxon>Gammaproteobacteria</taxon>
        <taxon>Chromatiales</taxon>
        <taxon>Ectothiorhodospiraceae</taxon>
        <taxon>Candidatus Macondimonas</taxon>
    </lineage>
</organism>
<evidence type="ECO:0000256" key="1">
    <source>
        <dbReference type="ARBA" id="ARBA00008728"/>
    </source>
</evidence>
<dbReference type="Gene3D" id="2.40.230.20">
    <property type="entry name" value="Nucleoside-specific channel-forming protein, Tsx-like"/>
    <property type="match status" value="1"/>
</dbReference>
<comment type="caution">
    <text evidence="2">The sequence shown here is derived from an EMBL/GenBank/DDBJ whole genome shotgun (WGS) entry which is preliminary data.</text>
</comment>
<accession>A0A4Z0FB78</accession>
<dbReference type="Pfam" id="PF03502">
    <property type="entry name" value="Channel_Tsx"/>
    <property type="match status" value="1"/>
</dbReference>
<gene>
    <name evidence="2" type="ORF">E4680_05315</name>
</gene>
<name>A0A4Z0FB78_9GAMM</name>
<evidence type="ECO:0000313" key="3">
    <source>
        <dbReference type="Proteomes" id="UP000297890"/>
    </source>
</evidence>